<evidence type="ECO:0000313" key="5">
    <source>
        <dbReference type="Proteomes" id="UP000248340"/>
    </source>
</evidence>
<dbReference type="AlphaFoldDB" id="A0A319D4D6"/>
<feature type="binding site" evidence="2">
    <location>
        <begin position="95"/>
        <end position="98"/>
    </location>
    <ligand>
        <name>FAD</name>
        <dbReference type="ChEBI" id="CHEBI:57692"/>
    </ligand>
</feature>
<dbReference type="InterPro" id="IPR007867">
    <property type="entry name" value="GMC_OxRtase_C"/>
</dbReference>
<dbReference type="SUPFAM" id="SSF54373">
    <property type="entry name" value="FAD-linked reductases, C-terminal domain"/>
    <property type="match status" value="1"/>
</dbReference>
<keyword evidence="2" id="KW-0274">FAD</keyword>
<feature type="domain" description="Glucose-methanol-choline oxidoreductase N-terminal" evidence="3">
    <location>
        <begin position="278"/>
        <end position="292"/>
    </location>
</feature>
<dbReference type="Pfam" id="PF00732">
    <property type="entry name" value="GMC_oxred_N"/>
    <property type="match status" value="1"/>
</dbReference>
<keyword evidence="2" id="KW-0285">Flavoprotein</keyword>
<comment type="cofactor">
    <cofactor evidence="2">
        <name>FAD</name>
        <dbReference type="ChEBI" id="CHEBI:57692"/>
    </cofactor>
</comment>
<dbReference type="InterPro" id="IPR012132">
    <property type="entry name" value="GMC_OxRdtase"/>
</dbReference>
<dbReference type="GO" id="GO:0050660">
    <property type="term" value="F:flavin adenine dinucleotide binding"/>
    <property type="evidence" value="ECO:0007669"/>
    <property type="project" value="InterPro"/>
</dbReference>
<dbReference type="Pfam" id="PF05199">
    <property type="entry name" value="GMC_oxred_C"/>
    <property type="match status" value="1"/>
</dbReference>
<dbReference type="STRING" id="1448315.A0A319D4D6"/>
<dbReference type="EMBL" id="KZ821694">
    <property type="protein sequence ID" value="PYH82718.1"/>
    <property type="molecule type" value="Genomic_DNA"/>
</dbReference>
<dbReference type="PANTHER" id="PTHR11552:SF210">
    <property type="entry name" value="GLUCOSE-METHANOL-CHOLINE OXIDOREDUCTASE N-TERMINAL DOMAIN-CONTAINING PROTEIN-RELATED"/>
    <property type="match status" value="1"/>
</dbReference>
<dbReference type="GeneID" id="37143457"/>
<feature type="binding site" evidence="2">
    <location>
        <begin position="16"/>
        <end position="17"/>
    </location>
    <ligand>
        <name>FAD</name>
        <dbReference type="ChEBI" id="CHEBI:57692"/>
    </ligand>
</feature>
<dbReference type="InterPro" id="IPR000172">
    <property type="entry name" value="GMC_OxRdtase_N"/>
</dbReference>
<dbReference type="PIRSF" id="PIRSF000137">
    <property type="entry name" value="Alcohol_oxidase"/>
    <property type="match status" value="1"/>
</dbReference>
<dbReference type="PANTHER" id="PTHR11552">
    <property type="entry name" value="GLUCOSE-METHANOL-CHOLINE GMC OXIDOREDUCTASE"/>
    <property type="match status" value="1"/>
</dbReference>
<organism evidence="4 5">
    <name type="scientific">Aspergillus uvarum CBS 121591</name>
    <dbReference type="NCBI Taxonomy" id="1448315"/>
    <lineage>
        <taxon>Eukaryota</taxon>
        <taxon>Fungi</taxon>
        <taxon>Dikarya</taxon>
        <taxon>Ascomycota</taxon>
        <taxon>Pezizomycotina</taxon>
        <taxon>Eurotiomycetes</taxon>
        <taxon>Eurotiomycetidae</taxon>
        <taxon>Eurotiales</taxon>
        <taxon>Aspergillaceae</taxon>
        <taxon>Aspergillus</taxon>
        <taxon>Aspergillus subgen. Circumdati</taxon>
    </lineage>
</organism>
<dbReference type="Gene3D" id="3.50.50.60">
    <property type="entry name" value="FAD/NAD(P)-binding domain"/>
    <property type="match status" value="1"/>
</dbReference>
<keyword evidence="5" id="KW-1185">Reference proteome</keyword>
<dbReference type="Proteomes" id="UP000248340">
    <property type="component" value="Unassembled WGS sequence"/>
</dbReference>
<accession>A0A319D4D6</accession>
<sequence length="612" mass="66967">MTAAKPHDYVIVGAGTSGLVLASRLTEDADVNVLLIEAGANRMGDPRIETPGFLSTLYGNPEFDWDYMSEPQVHVNNRQIAQPRGRVVGGTSAMNFSVVMYPSESNFAAWKALGNEGWGPEDMAPYLRKFHTYTPPSEATSTLLSLERYMSPENQGTSGPVPITLPDVYGPFNQAWDEAFARLGWRTDADPIAGRKIGAFTAPLTVDGKTGQRGYAAAYYSPEVAQRPNLELLTETMVERVLLAEVDGEVIATGVQVRCKDGERREIAAAREVILCAGSFNTPQLLELSGIGQRELLEKHDIPVVLERPGVGENLQDHCLASINFEVADDQMSGDIMRDPNVVQSLVQLYEQTRGGPLSGMPISMAYLPMVDHEGQLSRDKVDELLSKHLDHQAADLPPAQQKQFALQRELLQAGHNASSQYMLMPIQTHMLPGVTTLADVLAKSLPGNYLTVMVLHNHPFSRGSVHICSANVEDKPVFDPNYLSHPLDLEILARHVQFLDQIVATEPLASMLKPQSRIPQGVVDYSDLEKTKEVVKERLYTCFHPAGTCAMMPAELGGVVDSQLKIHGTRNLRVVDASVFPLEPAGNIQATVYAVAERGADLILGRAMLRG</sequence>
<gene>
    <name evidence="4" type="ORF">BO82DRAFT_431618</name>
</gene>
<dbReference type="VEuPathDB" id="FungiDB:BO82DRAFT_431618"/>
<evidence type="ECO:0000313" key="4">
    <source>
        <dbReference type="EMBL" id="PYH82718.1"/>
    </source>
</evidence>
<dbReference type="SUPFAM" id="SSF51905">
    <property type="entry name" value="FAD/NAD(P)-binding domain"/>
    <property type="match status" value="1"/>
</dbReference>
<evidence type="ECO:0000256" key="2">
    <source>
        <dbReference type="PIRSR" id="PIRSR000137-2"/>
    </source>
</evidence>
<evidence type="ECO:0000256" key="1">
    <source>
        <dbReference type="ARBA" id="ARBA00010790"/>
    </source>
</evidence>
<comment type="similarity">
    <text evidence="1">Belongs to the GMC oxidoreductase family.</text>
</comment>
<dbReference type="GO" id="GO:0016614">
    <property type="term" value="F:oxidoreductase activity, acting on CH-OH group of donors"/>
    <property type="evidence" value="ECO:0007669"/>
    <property type="project" value="InterPro"/>
</dbReference>
<feature type="binding site" evidence="2">
    <location>
        <position position="238"/>
    </location>
    <ligand>
        <name>FAD</name>
        <dbReference type="ChEBI" id="CHEBI:57692"/>
    </ligand>
</feature>
<name>A0A319D4D6_9EURO</name>
<feature type="binding site" evidence="2">
    <location>
        <position position="91"/>
    </location>
    <ligand>
        <name>FAD</name>
        <dbReference type="ChEBI" id="CHEBI:57692"/>
    </ligand>
</feature>
<dbReference type="InterPro" id="IPR036188">
    <property type="entry name" value="FAD/NAD-bd_sf"/>
</dbReference>
<proteinExistence type="inferred from homology"/>
<dbReference type="PROSITE" id="PS00624">
    <property type="entry name" value="GMC_OXRED_2"/>
    <property type="match status" value="1"/>
</dbReference>
<reference evidence="4 5" key="1">
    <citation type="submission" date="2016-12" db="EMBL/GenBank/DDBJ databases">
        <title>The genomes of Aspergillus section Nigri reveals drivers in fungal speciation.</title>
        <authorList>
            <consortium name="DOE Joint Genome Institute"/>
            <person name="Vesth T.C."/>
            <person name="Nybo J."/>
            <person name="Theobald S."/>
            <person name="Brandl J."/>
            <person name="Frisvad J.C."/>
            <person name="Nielsen K.F."/>
            <person name="Lyhne E.K."/>
            <person name="Kogle M.E."/>
            <person name="Kuo A."/>
            <person name="Riley R."/>
            <person name="Clum A."/>
            <person name="Nolan M."/>
            <person name="Lipzen A."/>
            <person name="Salamov A."/>
            <person name="Henrissat B."/>
            <person name="Wiebenga A."/>
            <person name="De Vries R.P."/>
            <person name="Grigoriev I.V."/>
            <person name="Mortensen U.H."/>
            <person name="Andersen M.R."/>
            <person name="Baker S.E."/>
        </authorList>
    </citation>
    <scope>NUCLEOTIDE SEQUENCE [LARGE SCALE GENOMIC DNA]</scope>
    <source>
        <strain evidence="4 5">CBS 121591</strain>
    </source>
</reference>
<evidence type="ECO:0000259" key="3">
    <source>
        <dbReference type="PROSITE" id="PS00624"/>
    </source>
</evidence>
<protein>
    <submittedName>
        <fullName evidence="4">Alcohol oxidase</fullName>
    </submittedName>
</protein>
<feature type="binding site" evidence="2">
    <location>
        <position position="87"/>
    </location>
    <ligand>
        <name>FAD</name>
        <dbReference type="ChEBI" id="CHEBI:57692"/>
    </ligand>
</feature>
<dbReference type="OrthoDB" id="269227at2759"/>
<dbReference type="RefSeq" id="XP_025492918.1">
    <property type="nucleotide sequence ID" value="XM_025640715.1"/>
</dbReference>
<dbReference type="Gene3D" id="3.30.560.10">
    <property type="entry name" value="Glucose Oxidase, domain 3"/>
    <property type="match status" value="1"/>
</dbReference>